<accession>A0A5C3L385</accession>
<evidence type="ECO:0000313" key="1">
    <source>
        <dbReference type="EMBL" id="TFK22628.1"/>
    </source>
</evidence>
<protein>
    <submittedName>
        <fullName evidence="1">Uncharacterized protein</fullName>
    </submittedName>
</protein>
<dbReference type="EMBL" id="ML210236">
    <property type="protein sequence ID" value="TFK22628.1"/>
    <property type="molecule type" value="Genomic_DNA"/>
</dbReference>
<dbReference type="OrthoDB" id="2989558at2759"/>
<sequence>MEVSLDSEGNVLNAQLLTTHDRSVVYHITTKSTAWSRERTYFRDANPALGEPSTAGVIHWKDKIFEIRGQKRPISDLRRKQGFIRREHFWKWSPEREEYAVGFHGEKEWQTSLRNEIVATFAVPYRPKLFGKLKPSILKLFPKTLEQDEVFMLMVLIYCEVKRQDKMNASTGWQT</sequence>
<gene>
    <name evidence="1" type="ORF">FA15DRAFT_671323</name>
</gene>
<evidence type="ECO:0000313" key="2">
    <source>
        <dbReference type="Proteomes" id="UP000307440"/>
    </source>
</evidence>
<reference evidence="1 2" key="1">
    <citation type="journal article" date="2019" name="Nat. Ecol. Evol.">
        <title>Megaphylogeny resolves global patterns of mushroom evolution.</title>
        <authorList>
            <person name="Varga T."/>
            <person name="Krizsan K."/>
            <person name="Foldi C."/>
            <person name="Dima B."/>
            <person name="Sanchez-Garcia M."/>
            <person name="Sanchez-Ramirez S."/>
            <person name="Szollosi G.J."/>
            <person name="Szarkandi J.G."/>
            <person name="Papp V."/>
            <person name="Albert L."/>
            <person name="Andreopoulos W."/>
            <person name="Angelini C."/>
            <person name="Antonin V."/>
            <person name="Barry K.W."/>
            <person name="Bougher N.L."/>
            <person name="Buchanan P."/>
            <person name="Buyck B."/>
            <person name="Bense V."/>
            <person name="Catcheside P."/>
            <person name="Chovatia M."/>
            <person name="Cooper J."/>
            <person name="Damon W."/>
            <person name="Desjardin D."/>
            <person name="Finy P."/>
            <person name="Geml J."/>
            <person name="Haridas S."/>
            <person name="Hughes K."/>
            <person name="Justo A."/>
            <person name="Karasinski D."/>
            <person name="Kautmanova I."/>
            <person name="Kiss B."/>
            <person name="Kocsube S."/>
            <person name="Kotiranta H."/>
            <person name="LaButti K.M."/>
            <person name="Lechner B.E."/>
            <person name="Liimatainen K."/>
            <person name="Lipzen A."/>
            <person name="Lukacs Z."/>
            <person name="Mihaltcheva S."/>
            <person name="Morgado L.N."/>
            <person name="Niskanen T."/>
            <person name="Noordeloos M.E."/>
            <person name="Ohm R.A."/>
            <person name="Ortiz-Santana B."/>
            <person name="Ovrebo C."/>
            <person name="Racz N."/>
            <person name="Riley R."/>
            <person name="Savchenko A."/>
            <person name="Shiryaev A."/>
            <person name="Soop K."/>
            <person name="Spirin V."/>
            <person name="Szebenyi C."/>
            <person name="Tomsovsky M."/>
            <person name="Tulloss R.E."/>
            <person name="Uehling J."/>
            <person name="Grigoriev I.V."/>
            <person name="Vagvolgyi C."/>
            <person name="Papp T."/>
            <person name="Martin F.M."/>
            <person name="Miettinen O."/>
            <person name="Hibbett D.S."/>
            <person name="Nagy L.G."/>
        </authorList>
    </citation>
    <scope>NUCLEOTIDE SEQUENCE [LARGE SCALE GENOMIC DNA]</scope>
    <source>
        <strain evidence="1 2">CBS 121175</strain>
    </source>
</reference>
<dbReference type="Proteomes" id="UP000307440">
    <property type="component" value="Unassembled WGS sequence"/>
</dbReference>
<proteinExistence type="predicted"/>
<name>A0A5C3L385_COPMA</name>
<keyword evidence="2" id="KW-1185">Reference proteome</keyword>
<organism evidence="1 2">
    <name type="scientific">Coprinopsis marcescibilis</name>
    <name type="common">Agaric fungus</name>
    <name type="synonym">Psathyrella marcescibilis</name>
    <dbReference type="NCBI Taxonomy" id="230819"/>
    <lineage>
        <taxon>Eukaryota</taxon>
        <taxon>Fungi</taxon>
        <taxon>Dikarya</taxon>
        <taxon>Basidiomycota</taxon>
        <taxon>Agaricomycotina</taxon>
        <taxon>Agaricomycetes</taxon>
        <taxon>Agaricomycetidae</taxon>
        <taxon>Agaricales</taxon>
        <taxon>Agaricineae</taxon>
        <taxon>Psathyrellaceae</taxon>
        <taxon>Coprinopsis</taxon>
    </lineage>
</organism>
<dbReference type="STRING" id="230819.A0A5C3L385"/>
<dbReference type="AlphaFoldDB" id="A0A5C3L385"/>